<dbReference type="SUPFAM" id="SSF53067">
    <property type="entry name" value="Actin-like ATPase domain"/>
    <property type="match status" value="1"/>
</dbReference>
<dbReference type="Gene3D" id="3.30.420.40">
    <property type="match status" value="1"/>
</dbReference>
<keyword evidence="2" id="KW-0418">Kinase</keyword>
<dbReference type="GO" id="GO:0004340">
    <property type="term" value="F:glucokinase activity"/>
    <property type="evidence" value="ECO:0007669"/>
    <property type="project" value="InterPro"/>
</dbReference>
<keyword evidence="1" id="KW-0808">Transferase</keyword>
<dbReference type="STRING" id="312017.Q23RE9"/>
<gene>
    <name evidence="3" type="ORF">TTHERM_00388400</name>
</gene>
<dbReference type="GO" id="GO:0005536">
    <property type="term" value="F:D-glucose binding"/>
    <property type="evidence" value="ECO:0007669"/>
    <property type="project" value="InterPro"/>
</dbReference>
<evidence type="ECO:0000256" key="1">
    <source>
        <dbReference type="ARBA" id="ARBA00022679"/>
    </source>
</evidence>
<name>Q23RE9_TETTS</name>
<dbReference type="GO" id="GO:0005524">
    <property type="term" value="F:ATP binding"/>
    <property type="evidence" value="ECO:0007669"/>
    <property type="project" value="InterPro"/>
</dbReference>
<organism evidence="3 4">
    <name type="scientific">Tetrahymena thermophila (strain SB210)</name>
    <dbReference type="NCBI Taxonomy" id="312017"/>
    <lineage>
        <taxon>Eukaryota</taxon>
        <taxon>Sar</taxon>
        <taxon>Alveolata</taxon>
        <taxon>Ciliophora</taxon>
        <taxon>Intramacronucleata</taxon>
        <taxon>Oligohymenophorea</taxon>
        <taxon>Hymenostomatida</taxon>
        <taxon>Tetrahymenina</taxon>
        <taxon>Tetrahymenidae</taxon>
        <taxon>Tetrahymena</taxon>
    </lineage>
</organism>
<dbReference type="eggNOG" id="ENOG502QSB1">
    <property type="taxonomic scope" value="Eukaryota"/>
</dbReference>
<reference evidence="4" key="1">
    <citation type="journal article" date="2006" name="PLoS Biol.">
        <title>Macronuclear genome sequence of the ciliate Tetrahymena thermophila, a model eukaryote.</title>
        <authorList>
            <person name="Eisen J.A."/>
            <person name="Coyne R.S."/>
            <person name="Wu M."/>
            <person name="Wu D."/>
            <person name="Thiagarajan M."/>
            <person name="Wortman J.R."/>
            <person name="Badger J.H."/>
            <person name="Ren Q."/>
            <person name="Amedeo P."/>
            <person name="Jones K.M."/>
            <person name="Tallon L.J."/>
            <person name="Delcher A.L."/>
            <person name="Salzberg S.L."/>
            <person name="Silva J.C."/>
            <person name="Haas B.J."/>
            <person name="Majoros W.H."/>
            <person name="Farzad M."/>
            <person name="Carlton J.M."/>
            <person name="Smith R.K. Jr."/>
            <person name="Garg J."/>
            <person name="Pearlman R.E."/>
            <person name="Karrer K.M."/>
            <person name="Sun L."/>
            <person name="Manning G."/>
            <person name="Elde N.C."/>
            <person name="Turkewitz A.P."/>
            <person name="Asai D.J."/>
            <person name="Wilkes D.E."/>
            <person name="Wang Y."/>
            <person name="Cai H."/>
            <person name="Collins K."/>
            <person name="Stewart B.A."/>
            <person name="Lee S.R."/>
            <person name="Wilamowska K."/>
            <person name="Weinberg Z."/>
            <person name="Ruzzo W.L."/>
            <person name="Wloga D."/>
            <person name="Gaertig J."/>
            <person name="Frankel J."/>
            <person name="Tsao C.-C."/>
            <person name="Gorovsky M.A."/>
            <person name="Keeling P.J."/>
            <person name="Waller R.F."/>
            <person name="Patron N.J."/>
            <person name="Cherry J.M."/>
            <person name="Stover N.A."/>
            <person name="Krieger C.J."/>
            <person name="del Toro C."/>
            <person name="Ryder H.F."/>
            <person name="Williamson S.C."/>
            <person name="Barbeau R.A."/>
            <person name="Hamilton E.P."/>
            <person name="Orias E."/>
        </authorList>
    </citation>
    <scope>NUCLEOTIDE SEQUENCE [LARGE SCALE GENOMIC DNA]</scope>
    <source>
        <strain evidence="4">SB210</strain>
    </source>
</reference>
<dbReference type="Pfam" id="PF02685">
    <property type="entry name" value="Glucokinase"/>
    <property type="match status" value="1"/>
</dbReference>
<dbReference type="OrthoDB" id="10251652at2759"/>
<evidence type="ECO:0000256" key="2">
    <source>
        <dbReference type="ARBA" id="ARBA00022777"/>
    </source>
</evidence>
<accession>Q23RE9</accession>
<keyword evidence="4" id="KW-1185">Reference proteome</keyword>
<dbReference type="InParanoid" id="Q23RE9"/>
<dbReference type="HOGENOM" id="CLU_042582_0_1_1"/>
<dbReference type="Gene3D" id="3.40.367.20">
    <property type="match status" value="1"/>
</dbReference>
<dbReference type="InterPro" id="IPR043129">
    <property type="entry name" value="ATPase_NBD"/>
</dbReference>
<dbReference type="GO" id="GO:0006096">
    <property type="term" value="P:glycolytic process"/>
    <property type="evidence" value="ECO:0007669"/>
    <property type="project" value="InterPro"/>
</dbReference>
<dbReference type="KEGG" id="tet:TTHERM_00388400"/>
<dbReference type="PANTHER" id="PTHR47363:SF1">
    <property type="entry name" value="GLUCOKINASE"/>
    <property type="match status" value="1"/>
</dbReference>
<dbReference type="RefSeq" id="XP_001019344.2">
    <property type="nucleotide sequence ID" value="XM_001019344.3"/>
</dbReference>
<dbReference type="OMA" id="NNHWRLS"/>
<dbReference type="GeneID" id="7838825"/>
<evidence type="ECO:0000313" key="4">
    <source>
        <dbReference type="Proteomes" id="UP000009168"/>
    </source>
</evidence>
<dbReference type="CDD" id="cd24008">
    <property type="entry name" value="ASKHA_NBD_GLK"/>
    <property type="match status" value="1"/>
</dbReference>
<dbReference type="Proteomes" id="UP000009168">
    <property type="component" value="Unassembled WGS sequence"/>
</dbReference>
<sequence>MLTALSKILNQHQSEYKPSTNKLSQTGEIIYKALIGDIGGTNIRLRLISFTKHARIPTVIKSSENMKTNQFNSFTDAIAKFLEGVEEIDWPEFAGIGMAGAVLDNQNTLTNAPHWPKIIGNELAQQFKIKKFQLFNDFEVASYACLNLTKEEVIQINTAQEIPNKIKTVCGAGTGLGVANIIPYPKYPESSEYVYQVWPGEGGHGSFAPITKTQQEFVDFLLKYFPERTQIALEYAFVGPAIPYMYAFFKNRHQGSELALEKAEGAHHSFDVDEYHRMKRSKDEKEREKANFPSHLIFEYGVQAKDAICEEVVKFFVSIYETAIGDMAVRNLPYSGIYLVGSMSLAVLPYIQKNQATFMKEYYDNRPYLKDVFDKIPIYIVKEKDIGLDGAYVVTRQMVQSYLSSIPAQ</sequence>
<dbReference type="PANTHER" id="PTHR47363">
    <property type="entry name" value="GLUCOKINASE"/>
    <property type="match status" value="1"/>
</dbReference>
<protein>
    <submittedName>
        <fullName evidence="3">Glucokinase</fullName>
    </submittedName>
</protein>
<dbReference type="AlphaFoldDB" id="Q23RE9"/>
<dbReference type="InterPro" id="IPR003836">
    <property type="entry name" value="Glucokinase"/>
</dbReference>
<evidence type="ECO:0000313" key="3">
    <source>
        <dbReference type="EMBL" id="EAR99099.2"/>
    </source>
</evidence>
<dbReference type="EMBL" id="GG662644">
    <property type="protein sequence ID" value="EAR99099.2"/>
    <property type="molecule type" value="Genomic_DNA"/>
</dbReference>
<proteinExistence type="predicted"/>